<organism evidence="3 4">
    <name type="scientific">Hanseniaspora valbyensis NRRL Y-1626</name>
    <dbReference type="NCBI Taxonomy" id="766949"/>
    <lineage>
        <taxon>Eukaryota</taxon>
        <taxon>Fungi</taxon>
        <taxon>Dikarya</taxon>
        <taxon>Ascomycota</taxon>
        <taxon>Saccharomycotina</taxon>
        <taxon>Saccharomycetes</taxon>
        <taxon>Saccharomycodales</taxon>
        <taxon>Saccharomycodaceae</taxon>
        <taxon>Hanseniaspora</taxon>
    </lineage>
</organism>
<dbReference type="InterPro" id="IPR037804">
    <property type="entry name" value="SGF73"/>
</dbReference>
<dbReference type="GO" id="GO:0031048">
    <property type="term" value="P:regulatory ncRNA-mediated heterochromatin formation"/>
    <property type="evidence" value="ECO:0007669"/>
    <property type="project" value="TreeGrafter"/>
</dbReference>
<accession>A0A1B7TAR1</accession>
<dbReference type="PANTHER" id="PTHR47805:SF1">
    <property type="entry name" value="SAGA-ASSOCIATED FACTOR 73"/>
    <property type="match status" value="1"/>
</dbReference>
<feature type="region of interest" description="Disordered" evidence="1">
    <location>
        <begin position="604"/>
        <end position="624"/>
    </location>
</feature>
<evidence type="ECO:0000259" key="2">
    <source>
        <dbReference type="PROSITE" id="PS51505"/>
    </source>
</evidence>
<feature type="region of interest" description="Disordered" evidence="1">
    <location>
        <begin position="158"/>
        <end position="195"/>
    </location>
</feature>
<dbReference type="GO" id="GO:1904802">
    <property type="term" value="P:RITS complex assembly"/>
    <property type="evidence" value="ECO:0007669"/>
    <property type="project" value="TreeGrafter"/>
</dbReference>
<gene>
    <name evidence="3" type="ORF">HANVADRAFT_56909</name>
</gene>
<dbReference type="Proteomes" id="UP000092321">
    <property type="component" value="Unassembled WGS sequence"/>
</dbReference>
<evidence type="ECO:0000313" key="3">
    <source>
        <dbReference type="EMBL" id="OBA25824.1"/>
    </source>
</evidence>
<dbReference type="AlphaFoldDB" id="A0A1B7TAR1"/>
<reference evidence="4" key="1">
    <citation type="journal article" date="2016" name="Proc. Natl. Acad. Sci. U.S.A.">
        <title>Comparative genomics of biotechnologically important yeasts.</title>
        <authorList>
            <person name="Riley R."/>
            <person name="Haridas S."/>
            <person name="Wolfe K.H."/>
            <person name="Lopes M.R."/>
            <person name="Hittinger C.T."/>
            <person name="Goeker M."/>
            <person name="Salamov A.A."/>
            <person name="Wisecaver J.H."/>
            <person name="Long T.M."/>
            <person name="Calvey C.H."/>
            <person name="Aerts A.L."/>
            <person name="Barry K.W."/>
            <person name="Choi C."/>
            <person name="Clum A."/>
            <person name="Coughlan A.Y."/>
            <person name="Deshpande S."/>
            <person name="Douglass A.P."/>
            <person name="Hanson S.J."/>
            <person name="Klenk H.-P."/>
            <person name="LaButti K.M."/>
            <person name="Lapidus A."/>
            <person name="Lindquist E.A."/>
            <person name="Lipzen A.M."/>
            <person name="Meier-Kolthoff J.P."/>
            <person name="Ohm R.A."/>
            <person name="Otillar R.P."/>
            <person name="Pangilinan J.L."/>
            <person name="Peng Y."/>
            <person name="Rokas A."/>
            <person name="Rosa C.A."/>
            <person name="Scheuner C."/>
            <person name="Sibirny A.A."/>
            <person name="Slot J.C."/>
            <person name="Stielow J.B."/>
            <person name="Sun H."/>
            <person name="Kurtzman C.P."/>
            <person name="Blackwell M."/>
            <person name="Grigoriev I.V."/>
            <person name="Jeffries T.W."/>
        </authorList>
    </citation>
    <scope>NUCLEOTIDE SEQUENCE [LARGE SCALE GENOMIC DNA]</scope>
    <source>
        <strain evidence="4">NRRL Y-1626</strain>
    </source>
</reference>
<comment type="caution">
    <text evidence="3">The sequence shown here is derived from an EMBL/GenBank/DDBJ whole genome shotgun (WGS) entry which is preliminary data.</text>
</comment>
<feature type="region of interest" description="Disordered" evidence="1">
    <location>
        <begin position="322"/>
        <end position="341"/>
    </location>
</feature>
<feature type="compositionally biased region" description="Low complexity" evidence="1">
    <location>
        <begin position="523"/>
        <end position="561"/>
    </location>
</feature>
<name>A0A1B7TAR1_9ASCO</name>
<protein>
    <recommendedName>
        <fullName evidence="2">SCA7 domain-containing protein</fullName>
    </recommendedName>
</protein>
<feature type="compositionally biased region" description="Polar residues" evidence="1">
    <location>
        <begin position="608"/>
        <end position="624"/>
    </location>
</feature>
<dbReference type="OrthoDB" id="3972911at2759"/>
<sequence>MNTLKVKEEFIANNDSNGVEAQINNNNGWMNIIKKVQDTNNGNNSNKNTFNNNNHIDDTLQQNALNANYYMKSAIQSNITSMNIKQCKNCHKPFKLQDYKEHIEFCENASDWVKKNNPNFKPEAKPNKRKNNLKNELLNLDPAIDISKLSPYKKRKLLQQQQQLKNASPLKQETTNLPTTPTAGTPSSEKKISKPVNHAPIEEIDFDRQCGVSINNKPGLYCSKPLNCKTHSLPMKKQVQGRSKSYEASLQQYQREVKLQKQQTAKVGTDEPFVNNEAKELLKEQKLQEKKEKLLKKQEERALLKRMKQEERLKLQQLRKHEKQLKQNETPANTSAKNISDSEALENKLTSKMNKASAQFLLRQQLKKTGKIKKYSKEEENNLVMSGLTKALALPIDSFQFSSSKVSTRKFRFKQVLYNSLSNNKTYSHLSQKEQSLQTLNVPVYGNIFGKVGLVDVNYPNERLINENYDMKKVRMIQYHQSVQEQHKREAIQQAQKQKQQLQQQQPTQPTQKNISNLTPAIQQGSSNKSSPQQQQQLPPSSQQEQPSTSSSATANSTSPPNQVFLKYQTLASQQNSSNEQQLLQMKQYLTKLQPVIKYLRATKAAKEQTSNGGSASSSQVQST</sequence>
<feature type="region of interest" description="Disordered" evidence="1">
    <location>
        <begin position="480"/>
        <end position="561"/>
    </location>
</feature>
<feature type="domain" description="SCA7" evidence="2">
    <location>
        <begin position="197"/>
        <end position="265"/>
    </location>
</feature>
<dbReference type="PROSITE" id="PS51505">
    <property type="entry name" value="SCA7"/>
    <property type="match status" value="1"/>
</dbReference>
<dbReference type="PANTHER" id="PTHR47805">
    <property type="entry name" value="SAGA-ASSOCIATED FACTOR 73"/>
    <property type="match status" value="1"/>
</dbReference>
<evidence type="ECO:0000256" key="1">
    <source>
        <dbReference type="SAM" id="MobiDB-lite"/>
    </source>
</evidence>
<feature type="compositionally biased region" description="Low complexity" evidence="1">
    <location>
        <begin position="174"/>
        <end position="186"/>
    </location>
</feature>
<feature type="compositionally biased region" description="Polar residues" evidence="1">
    <location>
        <begin position="513"/>
        <end position="522"/>
    </location>
</feature>
<keyword evidence="4" id="KW-1185">Reference proteome</keyword>
<feature type="compositionally biased region" description="Low complexity" evidence="1">
    <location>
        <begin position="493"/>
        <end position="512"/>
    </location>
</feature>
<feature type="compositionally biased region" description="Polar residues" evidence="1">
    <location>
        <begin position="327"/>
        <end position="341"/>
    </location>
</feature>
<dbReference type="GO" id="GO:0006357">
    <property type="term" value="P:regulation of transcription by RNA polymerase II"/>
    <property type="evidence" value="ECO:0007669"/>
    <property type="project" value="TreeGrafter"/>
</dbReference>
<dbReference type="InterPro" id="IPR013243">
    <property type="entry name" value="SCA7_dom"/>
</dbReference>
<proteinExistence type="predicted"/>
<dbReference type="EMBL" id="LXPE01000041">
    <property type="protein sequence ID" value="OBA25824.1"/>
    <property type="molecule type" value="Genomic_DNA"/>
</dbReference>
<dbReference type="GO" id="GO:0000124">
    <property type="term" value="C:SAGA complex"/>
    <property type="evidence" value="ECO:0007669"/>
    <property type="project" value="InterPro"/>
</dbReference>
<evidence type="ECO:0000313" key="4">
    <source>
        <dbReference type="Proteomes" id="UP000092321"/>
    </source>
</evidence>
<dbReference type="Pfam" id="PF08313">
    <property type="entry name" value="SCA7"/>
    <property type="match status" value="1"/>
</dbReference>